<evidence type="ECO:0000256" key="5">
    <source>
        <dbReference type="ARBA" id="ARBA00023136"/>
    </source>
</evidence>
<dbReference type="SUPFAM" id="SSF47928">
    <property type="entry name" value="N-terminal domain of the delta subunit of the F1F0-ATP synthase"/>
    <property type="match status" value="1"/>
</dbReference>
<dbReference type="Pfam" id="PF00213">
    <property type="entry name" value="OSCP"/>
    <property type="match status" value="1"/>
</dbReference>
<keyword evidence="3 7" id="KW-0375">Hydrogen ion transport</keyword>
<keyword evidence="7" id="KW-1003">Cell membrane</keyword>
<sequence>MLKGAIARRYAGAIFEIARKQNTMDRTLEDVKSIAEVFAHRKLAYLLREPKIPAQRKETALRQALAAKVLPTSLNLALLIVQRELVDVMPHIATEFEHLVLDYRNQAVAEVTTAAPIDDAQKDVVKRALEQKTGKSIIIQTRVDPSILGGVVARVGDEIIDGSVRNRLHVLQQQLLSGISLSNDDEFASEDTEGFAEPANR</sequence>
<evidence type="ECO:0000313" key="8">
    <source>
        <dbReference type="EMBL" id="GCE25817.1"/>
    </source>
</evidence>
<gene>
    <name evidence="7" type="primary">atpH</name>
    <name evidence="8" type="ORF">KDA_13010</name>
</gene>
<accession>A0A402B3D2</accession>
<comment type="subunit">
    <text evidence="7">F-type ATPases have 2 components, F(1) - the catalytic core - and F(0) - the membrane proton channel. F(1) has five subunits: alpha(3), beta(3), gamma(1), delta(1), epsilon(1). F(0) has three main subunits: a(1), b(2) and c(10-14). The alpha and beta chains form an alternating ring which encloses part of the gamma chain. F(1) is attached to F(0) by a central stalk formed by the gamma and epsilon chains, while a peripheral stalk is formed by the delta and b chains.</text>
</comment>
<dbReference type="EMBL" id="BIFT01000001">
    <property type="protein sequence ID" value="GCE25817.1"/>
    <property type="molecule type" value="Genomic_DNA"/>
</dbReference>
<evidence type="ECO:0000256" key="3">
    <source>
        <dbReference type="ARBA" id="ARBA00022781"/>
    </source>
</evidence>
<keyword evidence="7" id="KW-0139">CF(1)</keyword>
<evidence type="ECO:0000256" key="1">
    <source>
        <dbReference type="ARBA" id="ARBA00004370"/>
    </source>
</evidence>
<proteinExistence type="inferred from homology"/>
<keyword evidence="9" id="KW-1185">Reference proteome</keyword>
<reference evidence="9" key="1">
    <citation type="submission" date="2018-12" db="EMBL/GenBank/DDBJ databases">
        <title>Tengunoibacter tsumagoiensis gen. nov., sp. nov., Dictyobacter kobayashii sp. nov., D. alpinus sp. nov., and D. joshuensis sp. nov. and description of Dictyobacteraceae fam. nov. within the order Ktedonobacterales isolated from Tengu-no-mugimeshi.</title>
        <authorList>
            <person name="Wang C.M."/>
            <person name="Zheng Y."/>
            <person name="Sakai Y."/>
            <person name="Toyoda A."/>
            <person name="Minakuchi Y."/>
            <person name="Abe K."/>
            <person name="Yokota A."/>
            <person name="Yabe S."/>
        </authorList>
    </citation>
    <scope>NUCLEOTIDE SEQUENCE [LARGE SCALE GENOMIC DNA]</scope>
    <source>
        <strain evidence="9">Uno16</strain>
    </source>
</reference>
<evidence type="ECO:0000256" key="4">
    <source>
        <dbReference type="ARBA" id="ARBA00023065"/>
    </source>
</evidence>
<dbReference type="GO" id="GO:0045259">
    <property type="term" value="C:proton-transporting ATP synthase complex"/>
    <property type="evidence" value="ECO:0007669"/>
    <property type="project" value="UniProtKB-KW"/>
</dbReference>
<evidence type="ECO:0000256" key="2">
    <source>
        <dbReference type="ARBA" id="ARBA00022448"/>
    </source>
</evidence>
<comment type="function">
    <text evidence="7">F(1)F(0) ATP synthase produces ATP from ADP in the presence of a proton or sodium gradient. F-type ATPases consist of two structural domains, F(1) containing the extramembraneous catalytic core and F(0) containing the membrane proton channel, linked together by a central stalk and a peripheral stalk. During catalysis, ATP synthesis in the catalytic domain of F(1) is coupled via a rotary mechanism of the central stalk subunits to proton translocation.</text>
</comment>
<dbReference type="RefSeq" id="WP_126626359.1">
    <property type="nucleotide sequence ID" value="NZ_BIFT01000001.1"/>
</dbReference>
<dbReference type="Proteomes" id="UP000287171">
    <property type="component" value="Unassembled WGS sequence"/>
</dbReference>
<name>A0A402B3D2_9CHLR</name>
<evidence type="ECO:0000256" key="7">
    <source>
        <dbReference type="HAMAP-Rule" id="MF_01416"/>
    </source>
</evidence>
<dbReference type="HAMAP" id="MF_01416">
    <property type="entry name" value="ATP_synth_delta_bact"/>
    <property type="match status" value="1"/>
</dbReference>
<evidence type="ECO:0000256" key="6">
    <source>
        <dbReference type="ARBA" id="ARBA00023310"/>
    </source>
</evidence>
<keyword evidence="6 7" id="KW-0066">ATP synthesis</keyword>
<dbReference type="GO" id="GO:0005886">
    <property type="term" value="C:plasma membrane"/>
    <property type="evidence" value="ECO:0007669"/>
    <property type="project" value="UniProtKB-SubCell"/>
</dbReference>
<comment type="subcellular location">
    <subcellularLocation>
        <location evidence="7">Cell membrane</location>
        <topology evidence="7">Peripheral membrane protein</topology>
    </subcellularLocation>
    <subcellularLocation>
        <location evidence="1">Membrane</location>
    </subcellularLocation>
</comment>
<dbReference type="GO" id="GO:0046933">
    <property type="term" value="F:proton-transporting ATP synthase activity, rotational mechanism"/>
    <property type="evidence" value="ECO:0007669"/>
    <property type="project" value="UniProtKB-UniRule"/>
</dbReference>
<comment type="similarity">
    <text evidence="7">Belongs to the ATPase delta chain family.</text>
</comment>
<dbReference type="Gene3D" id="1.10.520.20">
    <property type="entry name" value="N-terminal domain of the delta subunit of the F1F0-ATP synthase"/>
    <property type="match status" value="1"/>
</dbReference>
<dbReference type="NCBIfam" id="NF004402">
    <property type="entry name" value="PRK05758.2-2"/>
    <property type="match status" value="1"/>
</dbReference>
<keyword evidence="4 7" id="KW-0406">Ion transport</keyword>
<comment type="function">
    <text evidence="7">This protein is part of the stalk that links CF(0) to CF(1). It either transmits conformational changes from CF(0) to CF(1) or is implicated in proton conduction.</text>
</comment>
<dbReference type="PANTHER" id="PTHR11910">
    <property type="entry name" value="ATP SYNTHASE DELTA CHAIN"/>
    <property type="match status" value="1"/>
</dbReference>
<dbReference type="NCBIfam" id="TIGR01145">
    <property type="entry name" value="ATP_synt_delta"/>
    <property type="match status" value="1"/>
</dbReference>
<dbReference type="InterPro" id="IPR000711">
    <property type="entry name" value="ATPase_OSCP/dsu"/>
</dbReference>
<keyword evidence="5 7" id="KW-0472">Membrane</keyword>
<dbReference type="AlphaFoldDB" id="A0A402B3D2"/>
<organism evidence="8 9">
    <name type="scientific">Dictyobacter alpinus</name>
    <dbReference type="NCBI Taxonomy" id="2014873"/>
    <lineage>
        <taxon>Bacteria</taxon>
        <taxon>Bacillati</taxon>
        <taxon>Chloroflexota</taxon>
        <taxon>Ktedonobacteria</taxon>
        <taxon>Ktedonobacterales</taxon>
        <taxon>Dictyobacteraceae</taxon>
        <taxon>Dictyobacter</taxon>
    </lineage>
</organism>
<dbReference type="PRINTS" id="PR00125">
    <property type="entry name" value="ATPASEDELTA"/>
</dbReference>
<protein>
    <recommendedName>
        <fullName evidence="7">ATP synthase subunit delta</fullName>
    </recommendedName>
    <alternativeName>
        <fullName evidence="7">ATP synthase F(1) sector subunit delta</fullName>
    </alternativeName>
    <alternativeName>
        <fullName evidence="7">F-type ATPase subunit delta</fullName>
        <shortName evidence="7">F-ATPase subunit delta</shortName>
    </alternativeName>
</protein>
<dbReference type="InterPro" id="IPR026015">
    <property type="entry name" value="ATP_synth_OSCP/delta_N_sf"/>
</dbReference>
<evidence type="ECO:0000313" key="9">
    <source>
        <dbReference type="Proteomes" id="UP000287171"/>
    </source>
</evidence>
<keyword evidence="2 7" id="KW-0813">Transport</keyword>
<comment type="caution">
    <text evidence="8">The sequence shown here is derived from an EMBL/GenBank/DDBJ whole genome shotgun (WGS) entry which is preliminary data.</text>
</comment>
<dbReference type="OrthoDB" id="9802471at2"/>